<evidence type="ECO:0000313" key="6">
    <source>
        <dbReference type="EMBL" id="RED52291.1"/>
    </source>
</evidence>
<dbReference type="GO" id="GO:0005524">
    <property type="term" value="F:ATP binding"/>
    <property type="evidence" value="ECO:0007669"/>
    <property type="project" value="UniProtKB-KW"/>
</dbReference>
<dbReference type="OrthoDB" id="9810077at2"/>
<reference evidence="6 7" key="1">
    <citation type="submission" date="2018-07" db="EMBL/GenBank/DDBJ databases">
        <title>Genomic Encyclopedia of Type Strains, Phase III (KMG-III): the genomes of soil and plant-associated and newly described type strains.</title>
        <authorList>
            <person name="Whitman W."/>
        </authorList>
    </citation>
    <scope>NUCLEOTIDE SEQUENCE [LARGE SCALE GENOMIC DNA]</scope>
    <source>
        <strain evidence="6 7">CECT 8488</strain>
    </source>
</reference>
<sequence length="256" mass="28091">MMIDARNVSWNAGAKPVLHPSSLTVQPGETLGLIGPNGSGKSTLLRLLAGLRASRSGSVRLNGRDMAKLPRREIAKQIALVEQQAETADLIRVRQVVELGRLPYLKALGRQCGTDHDAVTKALDRVEMIHMADRFWHTLSGGERQRVHIARALAQEPAYLLLDEPTNHLDIKHQIGILGLVKALPLTTVMVLHDLNHAIRYCDRLALLHEGKILAAGPAEKVLSPALIRQVFEVDAQIEPGADKENPTIRFKARAA</sequence>
<dbReference type="GO" id="GO:0016887">
    <property type="term" value="F:ATP hydrolysis activity"/>
    <property type="evidence" value="ECO:0007669"/>
    <property type="project" value="InterPro"/>
</dbReference>
<dbReference type="PANTHER" id="PTHR42794:SF2">
    <property type="entry name" value="ABC TRANSPORTER ATP-BINDING PROTEIN"/>
    <property type="match status" value="1"/>
</dbReference>
<dbReference type="Pfam" id="PF00005">
    <property type="entry name" value="ABC_tran"/>
    <property type="match status" value="1"/>
</dbReference>
<name>A0A3D9HSH3_9PROT</name>
<dbReference type="FunFam" id="3.40.50.300:FF:000134">
    <property type="entry name" value="Iron-enterobactin ABC transporter ATP-binding protein"/>
    <property type="match status" value="1"/>
</dbReference>
<dbReference type="InterPro" id="IPR003439">
    <property type="entry name" value="ABC_transporter-like_ATP-bd"/>
</dbReference>
<dbReference type="CDD" id="cd03214">
    <property type="entry name" value="ABC_Iron-Siderophores_B12_Hemin"/>
    <property type="match status" value="1"/>
</dbReference>
<dbReference type="AlphaFoldDB" id="A0A3D9HSH3"/>
<proteinExistence type="inferred from homology"/>
<comment type="similarity">
    <text evidence="1">Belongs to the ABC transporter superfamily.</text>
</comment>
<dbReference type="PROSITE" id="PS50893">
    <property type="entry name" value="ABC_TRANSPORTER_2"/>
    <property type="match status" value="1"/>
</dbReference>
<keyword evidence="2" id="KW-0813">Transport</keyword>
<keyword evidence="7" id="KW-1185">Reference proteome</keyword>
<keyword evidence="4 6" id="KW-0067">ATP-binding</keyword>
<organism evidence="6 7">
    <name type="scientific">Aestuariispira insulae</name>
    <dbReference type="NCBI Taxonomy" id="1461337"/>
    <lineage>
        <taxon>Bacteria</taxon>
        <taxon>Pseudomonadati</taxon>
        <taxon>Pseudomonadota</taxon>
        <taxon>Alphaproteobacteria</taxon>
        <taxon>Rhodospirillales</taxon>
        <taxon>Kiloniellaceae</taxon>
        <taxon>Aestuariispira</taxon>
    </lineage>
</organism>
<dbReference type="Gene3D" id="3.40.50.300">
    <property type="entry name" value="P-loop containing nucleotide triphosphate hydrolases"/>
    <property type="match status" value="1"/>
</dbReference>
<dbReference type="RefSeq" id="WP_115935840.1">
    <property type="nucleotide sequence ID" value="NZ_QRDW01000002.1"/>
</dbReference>
<dbReference type="Proteomes" id="UP000256845">
    <property type="component" value="Unassembled WGS sequence"/>
</dbReference>
<dbReference type="PANTHER" id="PTHR42794">
    <property type="entry name" value="HEMIN IMPORT ATP-BINDING PROTEIN HMUV"/>
    <property type="match status" value="1"/>
</dbReference>
<protein>
    <submittedName>
        <fullName evidence="6">Iron complex transport system ATP-binding protein</fullName>
    </submittedName>
</protein>
<keyword evidence="3" id="KW-0547">Nucleotide-binding</keyword>
<gene>
    <name evidence="6" type="ORF">DFP90_102310</name>
</gene>
<evidence type="ECO:0000313" key="7">
    <source>
        <dbReference type="Proteomes" id="UP000256845"/>
    </source>
</evidence>
<evidence type="ECO:0000256" key="3">
    <source>
        <dbReference type="ARBA" id="ARBA00022741"/>
    </source>
</evidence>
<evidence type="ECO:0000259" key="5">
    <source>
        <dbReference type="PROSITE" id="PS50893"/>
    </source>
</evidence>
<evidence type="ECO:0000256" key="1">
    <source>
        <dbReference type="ARBA" id="ARBA00005417"/>
    </source>
</evidence>
<dbReference type="SUPFAM" id="SSF52540">
    <property type="entry name" value="P-loop containing nucleoside triphosphate hydrolases"/>
    <property type="match status" value="1"/>
</dbReference>
<comment type="caution">
    <text evidence="6">The sequence shown here is derived from an EMBL/GenBank/DDBJ whole genome shotgun (WGS) entry which is preliminary data.</text>
</comment>
<feature type="domain" description="ABC transporter" evidence="5">
    <location>
        <begin position="3"/>
        <end position="235"/>
    </location>
</feature>
<evidence type="ECO:0000256" key="4">
    <source>
        <dbReference type="ARBA" id="ARBA00022840"/>
    </source>
</evidence>
<dbReference type="InterPro" id="IPR027417">
    <property type="entry name" value="P-loop_NTPase"/>
</dbReference>
<dbReference type="InterPro" id="IPR003593">
    <property type="entry name" value="AAA+_ATPase"/>
</dbReference>
<dbReference type="SMART" id="SM00382">
    <property type="entry name" value="AAA"/>
    <property type="match status" value="1"/>
</dbReference>
<accession>A0A3D9HSH3</accession>
<dbReference type="EMBL" id="QRDW01000002">
    <property type="protein sequence ID" value="RED52291.1"/>
    <property type="molecule type" value="Genomic_DNA"/>
</dbReference>
<evidence type="ECO:0000256" key="2">
    <source>
        <dbReference type="ARBA" id="ARBA00022448"/>
    </source>
</evidence>